<comment type="caution">
    <text evidence="1">The sequence shown here is derived from an EMBL/GenBank/DDBJ whole genome shotgun (WGS) entry which is preliminary data.</text>
</comment>
<evidence type="ECO:0000313" key="1">
    <source>
        <dbReference type="EMBL" id="OAQ55835.1"/>
    </source>
</evidence>
<gene>
    <name evidence="1" type="ORF">A6E74_07155</name>
</gene>
<dbReference type="Proteomes" id="UP000078516">
    <property type="component" value="Unassembled WGS sequence"/>
</dbReference>
<accession>A0A179ERG5</accession>
<dbReference type="AlphaFoldDB" id="A0A179ERG5"/>
<reference evidence="1 2" key="1">
    <citation type="submission" date="2016-04" db="EMBL/GenBank/DDBJ databases">
        <title>Draft genome of an Enterococcus thailandicus strain isolated from bovine feces.</title>
        <authorList>
            <person name="Beukers A.G."/>
            <person name="Zaheer R."/>
            <person name="Goji N."/>
            <person name="Cook S.R."/>
            <person name="Amoako K."/>
            <person name="Chaves A.V."/>
            <person name="Ward M.P."/>
            <person name="Mcallister T.A."/>
        </authorList>
    </citation>
    <scope>NUCLEOTIDE SEQUENCE [LARGE SCALE GENOMIC DNA]</scope>
    <source>
        <strain evidence="1 2">F0711D 46</strain>
    </source>
</reference>
<evidence type="ECO:0000313" key="2">
    <source>
        <dbReference type="Proteomes" id="UP000078516"/>
    </source>
</evidence>
<proteinExistence type="predicted"/>
<dbReference type="EMBL" id="LWMN01000012">
    <property type="protein sequence ID" value="OAQ55835.1"/>
    <property type="molecule type" value="Genomic_DNA"/>
</dbReference>
<organism evidence="1 2">
    <name type="scientific">Enterococcus thailandicus</name>
    <dbReference type="NCBI Taxonomy" id="417368"/>
    <lineage>
        <taxon>Bacteria</taxon>
        <taxon>Bacillati</taxon>
        <taxon>Bacillota</taxon>
        <taxon>Bacilli</taxon>
        <taxon>Lactobacillales</taxon>
        <taxon>Enterococcaceae</taxon>
        <taxon>Enterococcus</taxon>
    </lineage>
</organism>
<protein>
    <submittedName>
        <fullName evidence="1">Uncharacterized protein</fullName>
    </submittedName>
</protein>
<sequence>MAQPNWNPRLKDVLGHDTQEVPMISLRTGNEYKAEVIPELKVVSTGSVEGTDDGKYRYPIVDTSKNLEYAIKTENKIDVKFGMVLLFKNVRGGATARGGWYSADNVQPVPRNA</sequence>
<keyword evidence="2" id="KW-1185">Reference proteome</keyword>
<name>A0A179ERG5_ENTTH</name>